<reference evidence="6" key="2">
    <citation type="submission" date="2009-11" db="EMBL/GenBank/DDBJ databases">
        <title>The Genome Sequence of Allomyces macrogynus strain ATCC 38327.</title>
        <authorList>
            <consortium name="The Broad Institute Genome Sequencing Platform"/>
            <person name="Russ C."/>
            <person name="Cuomo C."/>
            <person name="Shea T."/>
            <person name="Young S.K."/>
            <person name="Zeng Q."/>
            <person name="Koehrsen M."/>
            <person name="Haas B."/>
            <person name="Borodovsky M."/>
            <person name="Guigo R."/>
            <person name="Alvarado L."/>
            <person name="Berlin A."/>
            <person name="Borenstein D."/>
            <person name="Chen Z."/>
            <person name="Engels R."/>
            <person name="Freedman E."/>
            <person name="Gellesch M."/>
            <person name="Goldberg J."/>
            <person name="Griggs A."/>
            <person name="Gujja S."/>
            <person name="Heiman D."/>
            <person name="Hepburn T."/>
            <person name="Howarth C."/>
            <person name="Jen D."/>
            <person name="Larson L."/>
            <person name="Lewis B."/>
            <person name="Mehta T."/>
            <person name="Park D."/>
            <person name="Pearson M."/>
            <person name="Roberts A."/>
            <person name="Saif S."/>
            <person name="Shenoy N."/>
            <person name="Sisk P."/>
            <person name="Stolte C."/>
            <person name="Sykes S."/>
            <person name="Walk T."/>
            <person name="White J."/>
            <person name="Yandava C."/>
            <person name="Burger G."/>
            <person name="Gray M.W."/>
            <person name="Holland P.W.H."/>
            <person name="King N."/>
            <person name="Lang F.B.F."/>
            <person name="Roger A.J."/>
            <person name="Ruiz-Trillo I."/>
            <person name="Lander E."/>
            <person name="Nusbaum C."/>
        </authorList>
    </citation>
    <scope>NUCLEOTIDE SEQUENCE [LARGE SCALE GENOMIC DNA]</scope>
    <source>
        <strain evidence="6">ATCC 38327</strain>
    </source>
</reference>
<dbReference type="PANTHER" id="PTHR43804:SF7">
    <property type="entry name" value="LD18447P"/>
    <property type="match status" value="1"/>
</dbReference>
<dbReference type="SMART" id="SM00937">
    <property type="entry name" value="PCRF"/>
    <property type="match status" value="1"/>
</dbReference>
<protein>
    <submittedName>
        <fullName evidence="5">Peptide chain release factor 1</fullName>
    </submittedName>
</protein>
<evidence type="ECO:0000259" key="4">
    <source>
        <dbReference type="PROSITE" id="PS00745"/>
    </source>
</evidence>
<dbReference type="PANTHER" id="PTHR43804">
    <property type="entry name" value="LD18447P"/>
    <property type="match status" value="1"/>
</dbReference>
<keyword evidence="3" id="KW-0648">Protein biosynthesis</keyword>
<organism evidence="5 6">
    <name type="scientific">Allomyces macrogynus (strain ATCC 38327)</name>
    <name type="common">Allomyces javanicus var. macrogynus</name>
    <dbReference type="NCBI Taxonomy" id="578462"/>
    <lineage>
        <taxon>Eukaryota</taxon>
        <taxon>Fungi</taxon>
        <taxon>Fungi incertae sedis</taxon>
        <taxon>Blastocladiomycota</taxon>
        <taxon>Blastocladiomycetes</taxon>
        <taxon>Blastocladiales</taxon>
        <taxon>Blastocladiaceae</taxon>
        <taxon>Allomyces</taxon>
    </lineage>
</organism>
<keyword evidence="6" id="KW-1185">Reference proteome</keyword>
<dbReference type="FunFam" id="3.30.70.1660:FF:000002">
    <property type="entry name" value="Peptide chain release factor 1"/>
    <property type="match status" value="1"/>
</dbReference>
<evidence type="ECO:0000256" key="1">
    <source>
        <dbReference type="ARBA" id="ARBA00010835"/>
    </source>
</evidence>
<dbReference type="HAMAP" id="MF_00093">
    <property type="entry name" value="Rel_fac_1"/>
    <property type="match status" value="1"/>
</dbReference>
<feature type="domain" description="Prokaryotic-type class I peptide chain release factors" evidence="4">
    <location>
        <begin position="283"/>
        <end position="299"/>
    </location>
</feature>
<dbReference type="STRING" id="578462.A0A0L0S107"/>
<dbReference type="InterPro" id="IPR045853">
    <property type="entry name" value="Pep_chain_release_fac_I_sf"/>
</dbReference>
<gene>
    <name evidence="5" type="ORF">AMAG_01904</name>
</gene>
<dbReference type="Gene3D" id="3.30.160.20">
    <property type="match status" value="1"/>
</dbReference>
<evidence type="ECO:0000256" key="2">
    <source>
        <dbReference type="ARBA" id="ARBA00022481"/>
    </source>
</evidence>
<dbReference type="FunFam" id="3.30.160.20:FF:000004">
    <property type="entry name" value="Peptide chain release factor 1"/>
    <property type="match status" value="1"/>
</dbReference>
<keyword evidence="2" id="KW-0488">Methylation</keyword>
<comment type="similarity">
    <text evidence="1">Belongs to the prokaryotic/mitochondrial release factor family.</text>
</comment>
<dbReference type="Gene3D" id="3.30.70.1660">
    <property type="match status" value="1"/>
</dbReference>
<proteinExistence type="inferred from homology"/>
<dbReference type="InterPro" id="IPR004373">
    <property type="entry name" value="RF-1"/>
</dbReference>
<accession>A0A0L0S107</accession>
<dbReference type="SUPFAM" id="SSF75620">
    <property type="entry name" value="Release factor"/>
    <property type="match status" value="1"/>
</dbReference>
<reference evidence="5 6" key="1">
    <citation type="submission" date="2009-11" db="EMBL/GenBank/DDBJ databases">
        <title>Annotation of Allomyces macrogynus ATCC 38327.</title>
        <authorList>
            <consortium name="The Broad Institute Genome Sequencing Platform"/>
            <person name="Russ C."/>
            <person name="Cuomo C."/>
            <person name="Burger G."/>
            <person name="Gray M.W."/>
            <person name="Holland P.W.H."/>
            <person name="King N."/>
            <person name="Lang F.B.F."/>
            <person name="Roger A.J."/>
            <person name="Ruiz-Trillo I."/>
            <person name="Young S.K."/>
            <person name="Zeng Q."/>
            <person name="Gargeya S."/>
            <person name="Fitzgerald M."/>
            <person name="Haas B."/>
            <person name="Abouelleil A."/>
            <person name="Alvarado L."/>
            <person name="Arachchi H.M."/>
            <person name="Berlin A."/>
            <person name="Chapman S.B."/>
            <person name="Gearin G."/>
            <person name="Goldberg J."/>
            <person name="Griggs A."/>
            <person name="Gujja S."/>
            <person name="Hansen M."/>
            <person name="Heiman D."/>
            <person name="Howarth C."/>
            <person name="Larimer J."/>
            <person name="Lui A."/>
            <person name="MacDonald P.J.P."/>
            <person name="McCowen C."/>
            <person name="Montmayeur A."/>
            <person name="Murphy C."/>
            <person name="Neiman D."/>
            <person name="Pearson M."/>
            <person name="Priest M."/>
            <person name="Roberts A."/>
            <person name="Saif S."/>
            <person name="Shea T."/>
            <person name="Sisk P."/>
            <person name="Stolte C."/>
            <person name="Sykes S."/>
            <person name="Wortman J."/>
            <person name="Nusbaum C."/>
            <person name="Birren B."/>
        </authorList>
    </citation>
    <scope>NUCLEOTIDE SEQUENCE [LARGE SCALE GENOMIC DNA]</scope>
    <source>
        <strain evidence="5 6">ATCC 38327</strain>
    </source>
</reference>
<dbReference type="Gene3D" id="6.10.140.1950">
    <property type="match status" value="1"/>
</dbReference>
<dbReference type="GO" id="GO:0032543">
    <property type="term" value="P:mitochondrial translation"/>
    <property type="evidence" value="ECO:0007669"/>
    <property type="project" value="UniProtKB-ARBA"/>
</dbReference>
<dbReference type="InterPro" id="IPR050057">
    <property type="entry name" value="Prokaryotic/Mito_RF"/>
</dbReference>
<dbReference type="eggNOG" id="KOG2726">
    <property type="taxonomic scope" value="Eukaryota"/>
</dbReference>
<dbReference type="EMBL" id="GG745330">
    <property type="protein sequence ID" value="KNE56061.1"/>
    <property type="molecule type" value="Genomic_DNA"/>
</dbReference>
<dbReference type="GO" id="GO:0016149">
    <property type="term" value="F:translation release factor activity, codon specific"/>
    <property type="evidence" value="ECO:0007669"/>
    <property type="project" value="InterPro"/>
</dbReference>
<evidence type="ECO:0000313" key="5">
    <source>
        <dbReference type="EMBL" id="KNE56061.1"/>
    </source>
</evidence>
<dbReference type="Pfam" id="PF03462">
    <property type="entry name" value="PCRF"/>
    <property type="match status" value="1"/>
</dbReference>
<dbReference type="InterPro" id="IPR000352">
    <property type="entry name" value="Pep_chain_release_fac_I"/>
</dbReference>
<dbReference type="GO" id="GO:0005739">
    <property type="term" value="C:mitochondrion"/>
    <property type="evidence" value="ECO:0007669"/>
    <property type="project" value="GOC"/>
</dbReference>
<dbReference type="Pfam" id="PF00472">
    <property type="entry name" value="RF-1"/>
    <property type="match status" value="1"/>
</dbReference>
<dbReference type="VEuPathDB" id="FungiDB:AMAG_01904"/>
<sequence>MIQAVMLPALRTTRAAAARLALRPPRPTPALSVCPRLYCRFMSTNTATTEVSPLTILRQPKVLDRLGAVTARVAAIQDQLASQRDPTTIATLSRELSELSPLADEVARYQETLDALDEVRALLDDPDMRALAQDEHATLTTTLADAAHAVVRHLLPKDLADEASAVLEVRAGAGGSEAALFAGELLAMYEKHAERVGWRWEVAHMTPAEHGGVKDAAATIAGAGVFRALKFESGVHRVQRVPATEAQGRIHTSTVTVAVLPLPEQVDQLVEVPASEIRVDVYRASGAGGQHVNKTESAVRITHLPTGIVVAIQDERSQHKNKAKAMKILRAKLYDLERQRADMARRDARRVLIGTGDRSERIRTYNFPQGRVTDHRVGLTLHDLPGIVSGERLGVLLDELAIRAEIEQMARVVEGK</sequence>
<dbReference type="OrthoDB" id="2019491at2759"/>
<dbReference type="PROSITE" id="PS00745">
    <property type="entry name" value="RF_PROK_I"/>
    <property type="match status" value="1"/>
</dbReference>
<dbReference type="Proteomes" id="UP000054350">
    <property type="component" value="Unassembled WGS sequence"/>
</dbReference>
<dbReference type="InterPro" id="IPR005139">
    <property type="entry name" value="PCRF"/>
</dbReference>
<dbReference type="AlphaFoldDB" id="A0A0L0S107"/>
<evidence type="ECO:0000256" key="3">
    <source>
        <dbReference type="ARBA" id="ARBA00022917"/>
    </source>
</evidence>
<evidence type="ECO:0000313" key="6">
    <source>
        <dbReference type="Proteomes" id="UP000054350"/>
    </source>
</evidence>
<dbReference type="NCBIfam" id="NF001859">
    <property type="entry name" value="PRK00591.1"/>
    <property type="match status" value="1"/>
</dbReference>
<name>A0A0L0S107_ALLM3</name>
<dbReference type="OMA" id="ECQQSRS"/>